<feature type="repeat" description="PPR" evidence="3">
    <location>
        <begin position="247"/>
        <end position="281"/>
    </location>
</feature>
<evidence type="ECO:0008006" key="6">
    <source>
        <dbReference type="Google" id="ProtNLM"/>
    </source>
</evidence>
<name>A0A9W7IL91_HIBTR</name>
<evidence type="ECO:0000256" key="1">
    <source>
        <dbReference type="ARBA" id="ARBA00007626"/>
    </source>
</evidence>
<dbReference type="PANTHER" id="PTHR46128">
    <property type="entry name" value="MITOCHONDRIAL GROUP I INTRON SPLICING FACTOR CCM1"/>
    <property type="match status" value="1"/>
</dbReference>
<evidence type="ECO:0000256" key="2">
    <source>
        <dbReference type="ARBA" id="ARBA00022737"/>
    </source>
</evidence>
<dbReference type="OrthoDB" id="185373at2759"/>
<accession>A0A9W7IL91</accession>
<dbReference type="NCBIfam" id="TIGR00756">
    <property type="entry name" value="PPR"/>
    <property type="match status" value="6"/>
</dbReference>
<proteinExistence type="inferred from homology"/>
<feature type="repeat" description="PPR" evidence="3">
    <location>
        <begin position="317"/>
        <end position="351"/>
    </location>
</feature>
<sequence>MTRASLNTLNHGLVKSANFHGNFVSKLPFSSASSSSLQTIENSQSKPLINPLYNLLPETQNPNKIVDLISSSLKQNSSQLTLLKNDIKPLIPHLGSHEITRVLLRFQSDSFSASTFFNWVKNDLGIKPSSHNYCYIVHILTWSKNFPLAMELLCELIDFVKDCSNCEDVFESLVLCSKDCNFDPVVFDMLIKGYVRKGMVKEGIKTFRNVLEVGHLPSVITCNCLLNGLLRLNFIDQCWLVRGVVPDLVSYTALMSGLCKERRVREAHQLFHRMVHRGLDPDIVSYNTLISGYCKEGRMQESKYLMHEMIGNGISPDSFTCRVLVEGYAKQGRLVSALNLVVELRRFRVSVSSDIYDFLMVSLCHEDRPFAAKSLLERISQDGYLPKPDIYNELIQSFCRCNSVTDALLLKAEMLCKRIKVDLVAYKALICSSCRIGKAREAESLMEEMLKSDILPDPQICRELIQCYCKQSDMGKAESILSYFAKEFQIFDTKSYNILVRTYTESGDMDKLMGLQDRMMKLGFAPNSLTCKYVINGLLKAKRLNNHKLLGSQMQ</sequence>
<dbReference type="InterPro" id="IPR011990">
    <property type="entry name" value="TPR-like_helical_dom_sf"/>
</dbReference>
<comment type="similarity">
    <text evidence="1">Belongs to the PPR family. P subfamily.</text>
</comment>
<comment type="caution">
    <text evidence="4">The sequence shown here is derived from an EMBL/GenBank/DDBJ whole genome shotgun (WGS) entry which is preliminary data.</text>
</comment>
<dbReference type="PANTHER" id="PTHR46128:SF129">
    <property type="entry name" value="PENTACOTRIPEPTIDE-REPEAT REGION OF PRORP DOMAIN-CONTAINING PROTEIN"/>
    <property type="match status" value="1"/>
</dbReference>
<evidence type="ECO:0000313" key="5">
    <source>
        <dbReference type="Proteomes" id="UP001165190"/>
    </source>
</evidence>
<feature type="repeat" description="PPR" evidence="3">
    <location>
        <begin position="422"/>
        <end position="456"/>
    </location>
</feature>
<dbReference type="Pfam" id="PF12854">
    <property type="entry name" value="PPR_1"/>
    <property type="match status" value="1"/>
</dbReference>
<dbReference type="AlphaFoldDB" id="A0A9W7IL91"/>
<dbReference type="Pfam" id="PF13041">
    <property type="entry name" value="PPR_2"/>
    <property type="match status" value="1"/>
</dbReference>
<dbReference type="Pfam" id="PF01535">
    <property type="entry name" value="PPR"/>
    <property type="match status" value="4"/>
</dbReference>
<dbReference type="EMBL" id="BSYR01000031">
    <property type="protein sequence ID" value="GMI98169.1"/>
    <property type="molecule type" value="Genomic_DNA"/>
</dbReference>
<gene>
    <name evidence="4" type="ORF">HRI_003486200</name>
</gene>
<feature type="repeat" description="PPR" evidence="3">
    <location>
        <begin position="492"/>
        <end position="526"/>
    </location>
</feature>
<evidence type="ECO:0000256" key="3">
    <source>
        <dbReference type="PROSITE-ProRule" id="PRU00708"/>
    </source>
</evidence>
<dbReference type="InterPro" id="IPR050872">
    <property type="entry name" value="PPR_P_subfamily"/>
</dbReference>
<organism evidence="4 5">
    <name type="scientific">Hibiscus trionum</name>
    <name type="common">Flower of an hour</name>
    <dbReference type="NCBI Taxonomy" id="183268"/>
    <lineage>
        <taxon>Eukaryota</taxon>
        <taxon>Viridiplantae</taxon>
        <taxon>Streptophyta</taxon>
        <taxon>Embryophyta</taxon>
        <taxon>Tracheophyta</taxon>
        <taxon>Spermatophyta</taxon>
        <taxon>Magnoliopsida</taxon>
        <taxon>eudicotyledons</taxon>
        <taxon>Gunneridae</taxon>
        <taxon>Pentapetalae</taxon>
        <taxon>rosids</taxon>
        <taxon>malvids</taxon>
        <taxon>Malvales</taxon>
        <taxon>Malvaceae</taxon>
        <taxon>Malvoideae</taxon>
        <taxon>Hibiscus</taxon>
    </lineage>
</organism>
<dbReference type="PROSITE" id="PS51375">
    <property type="entry name" value="PPR"/>
    <property type="match status" value="6"/>
</dbReference>
<keyword evidence="2" id="KW-0677">Repeat</keyword>
<keyword evidence="5" id="KW-1185">Reference proteome</keyword>
<dbReference type="InterPro" id="IPR002885">
    <property type="entry name" value="PPR_rpt"/>
</dbReference>
<feature type="repeat" description="PPR" evidence="3">
    <location>
        <begin position="183"/>
        <end position="217"/>
    </location>
</feature>
<feature type="repeat" description="PPR" evidence="3">
    <location>
        <begin position="282"/>
        <end position="316"/>
    </location>
</feature>
<dbReference type="Gene3D" id="1.25.40.10">
    <property type="entry name" value="Tetratricopeptide repeat domain"/>
    <property type="match status" value="4"/>
</dbReference>
<reference evidence="4" key="1">
    <citation type="submission" date="2023-05" db="EMBL/GenBank/DDBJ databases">
        <title>Genome and transcriptome analyses reveal genes involved in the formation of fine ridges on petal epidermal cells in Hibiscus trionum.</title>
        <authorList>
            <person name="Koshimizu S."/>
            <person name="Masuda S."/>
            <person name="Ishii T."/>
            <person name="Shirasu K."/>
            <person name="Hoshino A."/>
            <person name="Arita M."/>
        </authorList>
    </citation>
    <scope>NUCLEOTIDE SEQUENCE</scope>
    <source>
        <strain evidence="4">Hamamatsu line</strain>
    </source>
</reference>
<dbReference type="Proteomes" id="UP001165190">
    <property type="component" value="Unassembled WGS sequence"/>
</dbReference>
<protein>
    <recommendedName>
        <fullName evidence="6">Pentatricopeptide repeat-containing protein</fullName>
    </recommendedName>
</protein>
<evidence type="ECO:0000313" key="4">
    <source>
        <dbReference type="EMBL" id="GMI98169.1"/>
    </source>
</evidence>